<dbReference type="PANTHER" id="PTHR13518">
    <property type="entry name" value="PUTATIVE TREBLE-CLEF ZINC-FINGER C2ORF42 FAMILY MEMBER"/>
    <property type="match status" value="1"/>
</dbReference>
<proteinExistence type="predicted"/>
<dbReference type="InterPro" id="IPR026049">
    <property type="entry name" value="C2orf42"/>
</dbReference>
<feature type="domain" description="Putative treble-clef zinc-finger" evidence="1">
    <location>
        <begin position="12"/>
        <end position="49"/>
    </location>
</feature>
<dbReference type="PANTHER" id="PTHR13518:SF1">
    <property type="entry name" value="C2ORF42 HOMOLOG"/>
    <property type="match status" value="1"/>
</dbReference>
<evidence type="ECO:0000259" key="1">
    <source>
        <dbReference type="Pfam" id="PF14952"/>
    </source>
</evidence>
<dbReference type="InterPro" id="IPR029269">
    <property type="entry name" value="Zf-tcix"/>
</dbReference>
<reference evidence="2" key="1">
    <citation type="submission" date="2014-05" db="EMBL/GenBank/DDBJ databases">
        <authorList>
            <person name="Chronopoulou M."/>
        </authorList>
    </citation>
    <scope>NUCLEOTIDE SEQUENCE</scope>
    <source>
        <tissue evidence="2">Whole organism</tissue>
    </source>
</reference>
<protein>
    <recommendedName>
        <fullName evidence="1">Putative treble-clef zinc-finger domain-containing protein</fullName>
    </recommendedName>
</protein>
<dbReference type="GO" id="GO:0005634">
    <property type="term" value="C:nucleus"/>
    <property type="evidence" value="ECO:0007669"/>
    <property type="project" value="TreeGrafter"/>
</dbReference>
<name>A0A0K2T201_LEPSM</name>
<dbReference type="Pfam" id="PF14952">
    <property type="entry name" value="zf-tcix"/>
    <property type="match status" value="1"/>
</dbReference>
<organism evidence="2">
    <name type="scientific">Lepeophtheirus salmonis</name>
    <name type="common">Salmon louse</name>
    <name type="synonym">Caligus salmonis</name>
    <dbReference type="NCBI Taxonomy" id="72036"/>
    <lineage>
        <taxon>Eukaryota</taxon>
        <taxon>Metazoa</taxon>
        <taxon>Ecdysozoa</taxon>
        <taxon>Arthropoda</taxon>
        <taxon>Crustacea</taxon>
        <taxon>Multicrustacea</taxon>
        <taxon>Hexanauplia</taxon>
        <taxon>Copepoda</taxon>
        <taxon>Siphonostomatoida</taxon>
        <taxon>Caligidae</taxon>
        <taxon>Lepeophtheirus</taxon>
    </lineage>
</organism>
<dbReference type="EMBL" id="HACA01002100">
    <property type="protein sequence ID" value="CDW19461.1"/>
    <property type="molecule type" value="Transcribed_RNA"/>
</dbReference>
<sequence>MSGMNQSLFGGLGKATRRGIRKCPKCNTVNGTRGLSCKNKSCEFVFKEPNPDGKKLICPSLLPGTLYSVRHSSSSRSFIYTHGNESRCTECSNGPCRRLSPIPSAHQEAIPFTLKVSILNEMSFEDSLKHEIYSRAKEPGPLVQRVSRSWMVVKKSSHEESQLPYVHIRFGVKFYNCSCADTSGKCFHFLASLAVFAGDPVLSKEFSRFTALLSDEMIIPPSVLSIQDQNGETLQVSVVEDDLHKELDFLSALDEPVAALSVDEHNELISLPFSEDIMSASSSPNCFLSQTSPSKRLKNAGSEVKDIIIEYSFLEWLASVTERINQCMHYQFDGRPSPLIFHAPQAFFNQLRERISSVSKKTCFLNTTTLVRKDSLPIGTFIKYSWSITNIFHVKDIFDTDDVPLEITQTFSENKDGTYDVLPPLAQSNKRSLLISNNNNNSVRSPELKTYLKVGQMSFDSKDTTPFVIEWIPDILPIMKVGELKVKFEYGHNRNGVLDKSPRFRSTHCLP</sequence>
<evidence type="ECO:0000313" key="2">
    <source>
        <dbReference type="EMBL" id="CDW19461.1"/>
    </source>
</evidence>
<dbReference type="OrthoDB" id="6506929at2759"/>
<accession>A0A0K2T201</accession>
<dbReference type="AlphaFoldDB" id="A0A0K2T201"/>